<name>A0A919F920_9XANT</name>
<evidence type="ECO:0000256" key="9">
    <source>
        <dbReference type="ARBA" id="ARBA00023065"/>
    </source>
</evidence>
<evidence type="ECO:0000259" key="16">
    <source>
        <dbReference type="Pfam" id="PF22461"/>
    </source>
</evidence>
<dbReference type="Pfam" id="PF02563">
    <property type="entry name" value="Poly_export"/>
    <property type="match status" value="1"/>
</dbReference>
<comment type="caution">
    <text evidence="17">The sequence shown here is derived from an EMBL/GenBank/DDBJ whole genome shotgun (WGS) entry which is preliminary data.</text>
</comment>
<keyword evidence="8" id="KW-0625">Polysaccharide transport</keyword>
<keyword evidence="5" id="KW-0762">Sugar transport</keyword>
<evidence type="ECO:0000256" key="1">
    <source>
        <dbReference type="ARBA" id="ARBA00004571"/>
    </source>
</evidence>
<keyword evidence="11" id="KW-0472">Membrane</keyword>
<keyword evidence="3" id="KW-0813">Transport</keyword>
<evidence type="ECO:0000256" key="7">
    <source>
        <dbReference type="ARBA" id="ARBA00022729"/>
    </source>
</evidence>
<protein>
    <submittedName>
        <fullName evidence="17">GumB protein</fullName>
    </submittedName>
</protein>
<reference evidence="17" key="2">
    <citation type="submission" date="2020-09" db="EMBL/GenBank/DDBJ databases">
        <authorList>
            <person name="Sun Q."/>
            <person name="Ohkuma M."/>
        </authorList>
    </citation>
    <scope>NUCLEOTIDE SEQUENCE</scope>
    <source>
        <strain evidence="17">JCM 13306</strain>
    </source>
</reference>
<evidence type="ECO:0000256" key="4">
    <source>
        <dbReference type="ARBA" id="ARBA00022452"/>
    </source>
</evidence>
<dbReference type="GO" id="GO:0015288">
    <property type="term" value="F:porin activity"/>
    <property type="evidence" value="ECO:0007669"/>
    <property type="project" value="UniProtKB-KW"/>
</dbReference>
<feature type="domain" description="SLBB" evidence="16">
    <location>
        <begin position="97"/>
        <end position="176"/>
    </location>
</feature>
<dbReference type="Gene3D" id="3.30.1950.10">
    <property type="entry name" value="wza like domain"/>
    <property type="match status" value="1"/>
</dbReference>
<dbReference type="InterPro" id="IPR054765">
    <property type="entry name" value="SLBB_dom"/>
</dbReference>
<dbReference type="PANTHER" id="PTHR33619">
    <property type="entry name" value="POLYSACCHARIDE EXPORT PROTEIN GFCE-RELATED"/>
    <property type="match status" value="1"/>
</dbReference>
<dbReference type="Pfam" id="PF22461">
    <property type="entry name" value="SLBB_2"/>
    <property type="match status" value="1"/>
</dbReference>
<dbReference type="Gene3D" id="3.10.560.10">
    <property type="entry name" value="Outer membrane lipoprotein wza domain like"/>
    <property type="match status" value="1"/>
</dbReference>
<evidence type="ECO:0000256" key="14">
    <source>
        <dbReference type="ARBA" id="ARBA00023288"/>
    </source>
</evidence>
<evidence type="ECO:0000313" key="17">
    <source>
        <dbReference type="EMBL" id="GHH56192.1"/>
    </source>
</evidence>
<evidence type="ECO:0000313" key="18">
    <source>
        <dbReference type="Proteomes" id="UP000623958"/>
    </source>
</evidence>
<reference evidence="17" key="1">
    <citation type="journal article" date="2014" name="Int. J. Syst. Evol. Microbiol.">
        <title>Complete genome sequence of Corynebacterium casei LMG S-19264T (=DSM 44701T), isolated from a smear-ripened cheese.</title>
        <authorList>
            <consortium name="US DOE Joint Genome Institute (JGI-PGF)"/>
            <person name="Walter F."/>
            <person name="Albersmeier A."/>
            <person name="Kalinowski J."/>
            <person name="Ruckert C."/>
        </authorList>
    </citation>
    <scope>NUCLEOTIDE SEQUENCE</scope>
    <source>
        <strain evidence="17">JCM 13306</strain>
    </source>
</reference>
<keyword evidence="4" id="KW-1134">Transmembrane beta strand</keyword>
<evidence type="ECO:0000256" key="5">
    <source>
        <dbReference type="ARBA" id="ARBA00022597"/>
    </source>
</evidence>
<dbReference type="GO" id="GO:0015159">
    <property type="term" value="F:polysaccharide transmembrane transporter activity"/>
    <property type="evidence" value="ECO:0007669"/>
    <property type="project" value="InterPro"/>
</dbReference>
<dbReference type="GO" id="GO:0009279">
    <property type="term" value="C:cell outer membrane"/>
    <property type="evidence" value="ECO:0007669"/>
    <property type="project" value="UniProtKB-SubCell"/>
</dbReference>
<comment type="subcellular location">
    <subcellularLocation>
        <location evidence="1">Cell outer membrane</location>
        <topology evidence="1">Multi-pass membrane protein</topology>
    </subcellularLocation>
</comment>
<evidence type="ECO:0000256" key="10">
    <source>
        <dbReference type="ARBA" id="ARBA00023114"/>
    </source>
</evidence>
<dbReference type="GO" id="GO:0046930">
    <property type="term" value="C:pore complex"/>
    <property type="evidence" value="ECO:0007669"/>
    <property type="project" value="UniProtKB-KW"/>
</dbReference>
<evidence type="ECO:0000256" key="6">
    <source>
        <dbReference type="ARBA" id="ARBA00022692"/>
    </source>
</evidence>
<dbReference type="EMBL" id="BNBA01000020">
    <property type="protein sequence ID" value="GHH56192.1"/>
    <property type="molecule type" value="Genomic_DNA"/>
</dbReference>
<keyword evidence="13" id="KW-0998">Cell outer membrane</keyword>
<feature type="domain" description="Polysaccharide export protein N-terminal" evidence="15">
    <location>
        <begin position="16"/>
        <end position="90"/>
    </location>
</feature>
<evidence type="ECO:0000256" key="11">
    <source>
        <dbReference type="ARBA" id="ARBA00023136"/>
    </source>
</evidence>
<evidence type="ECO:0000256" key="3">
    <source>
        <dbReference type="ARBA" id="ARBA00022448"/>
    </source>
</evidence>
<keyword evidence="18" id="KW-1185">Reference proteome</keyword>
<dbReference type="GO" id="GO:0006811">
    <property type="term" value="P:monoatomic ion transport"/>
    <property type="evidence" value="ECO:0007669"/>
    <property type="project" value="UniProtKB-KW"/>
</dbReference>
<proteinExistence type="inferred from homology"/>
<keyword evidence="6" id="KW-0812">Transmembrane</keyword>
<gene>
    <name evidence="17" type="primary">gumB</name>
    <name evidence="17" type="ORF">GCM10009090_25610</name>
</gene>
<evidence type="ECO:0000259" key="15">
    <source>
        <dbReference type="Pfam" id="PF02563"/>
    </source>
</evidence>
<keyword evidence="14" id="KW-0449">Lipoprotein</keyword>
<keyword evidence="7" id="KW-0732">Signal</keyword>
<organism evidence="17 18">
    <name type="scientific">Xanthomonas boreopolis</name>
    <dbReference type="NCBI Taxonomy" id="86183"/>
    <lineage>
        <taxon>Bacteria</taxon>
        <taxon>Pseudomonadati</taxon>
        <taxon>Pseudomonadota</taxon>
        <taxon>Gammaproteobacteria</taxon>
        <taxon>Lysobacterales</taxon>
        <taxon>Lysobacteraceae</taxon>
        <taxon>Xanthomonas</taxon>
    </lineage>
</organism>
<evidence type="ECO:0000256" key="13">
    <source>
        <dbReference type="ARBA" id="ARBA00023237"/>
    </source>
</evidence>
<accession>A0A919F920</accession>
<evidence type="ECO:0000256" key="8">
    <source>
        <dbReference type="ARBA" id="ARBA00023047"/>
    </source>
</evidence>
<dbReference type="InterPro" id="IPR049712">
    <property type="entry name" value="Poly_export"/>
</dbReference>
<evidence type="ECO:0000256" key="2">
    <source>
        <dbReference type="ARBA" id="ARBA00009450"/>
    </source>
</evidence>
<keyword evidence="12" id="KW-0564">Palmitate</keyword>
<comment type="similarity">
    <text evidence="2">Belongs to the BexD/CtrA/VexA family.</text>
</comment>
<dbReference type="AlphaFoldDB" id="A0A919F920"/>
<dbReference type="Proteomes" id="UP000623958">
    <property type="component" value="Unassembled WGS sequence"/>
</dbReference>
<keyword evidence="10" id="KW-0626">Porin</keyword>
<evidence type="ECO:0000256" key="12">
    <source>
        <dbReference type="ARBA" id="ARBA00023139"/>
    </source>
</evidence>
<sequence length="202" mass="22288">MASQLPEPDPLALSTVQPEYRLAPGDLLLVKVFQVDDLERTVRVDNQGHITLPLIGEVQASGVGVVELEKQIADRYRAGYLQDPQVSVFVQEANGRRVTVTGAVDEPGIYPVVGSNLTLQQALSQAKGVSSVASRRNIIVFRTVQGQKMVARFDLTDIEEGKAPDPEIYGGDIVVVYRSDARLLLRTVLELTPFVMVWRAYR</sequence>
<dbReference type="InterPro" id="IPR003715">
    <property type="entry name" value="Poly_export_N"/>
</dbReference>
<dbReference type="PANTHER" id="PTHR33619:SF3">
    <property type="entry name" value="POLYSACCHARIDE EXPORT PROTEIN GFCE-RELATED"/>
    <property type="match status" value="1"/>
</dbReference>
<keyword evidence="9" id="KW-0406">Ion transport</keyword>